<gene>
    <name evidence="2" type="ORF">SAMN05216404_12111</name>
</gene>
<sequence length="280" mass="30051">MSLTSKSSILGLVALALTPFPSSAASRHNEGIGFYIGYDGLSTIASGTYAGLPNPNSNRLTLLLNHGNHFHGIGTYSYTGPAASPDILSTTTNNRIPEISSKEEPLLLAQGNGIYADTLRTNVSSSEYSYLGIASIQSLANHPSGSMEDVLLHSSDNRWSGQLNDVEIGLRLIENTPGLHIGTEMTKDIYGGGNIFTLGAGNDFEFKPVYWVDAAAPAGIYSATFELLNTETGSSILDSGTFHFDFKVSPIPEPHTYAMLLAGLLLSGSIVRRRVHWLHY</sequence>
<accession>A0A1H8PJ25</accession>
<evidence type="ECO:0000313" key="3">
    <source>
        <dbReference type="Proteomes" id="UP000183898"/>
    </source>
</evidence>
<feature type="chain" id="PRO_5010234885" evidence="1">
    <location>
        <begin position="25"/>
        <end position="280"/>
    </location>
</feature>
<dbReference type="NCBIfam" id="NF040463">
    <property type="entry name" value="all3515_fam"/>
    <property type="match status" value="1"/>
</dbReference>
<evidence type="ECO:0000256" key="1">
    <source>
        <dbReference type="SAM" id="SignalP"/>
    </source>
</evidence>
<proteinExistence type="predicted"/>
<feature type="signal peptide" evidence="1">
    <location>
        <begin position="1"/>
        <end position="24"/>
    </location>
</feature>
<dbReference type="RefSeq" id="WP_074749108.1">
    <property type="nucleotide sequence ID" value="NZ_FOCT01000021.1"/>
</dbReference>
<keyword evidence="1" id="KW-0732">Signal</keyword>
<dbReference type="InterPro" id="IPR013424">
    <property type="entry name" value="Ice-binding_C"/>
</dbReference>
<dbReference type="EMBL" id="FOCT01000021">
    <property type="protein sequence ID" value="SEO41930.1"/>
    <property type="molecule type" value="Genomic_DNA"/>
</dbReference>
<protein>
    <submittedName>
        <fullName evidence="2">PEP-CTERM protein-sorting domain-containing protein</fullName>
    </submittedName>
</protein>
<organism evidence="2 3">
    <name type="scientific">Nitrosospira multiformis</name>
    <dbReference type="NCBI Taxonomy" id="1231"/>
    <lineage>
        <taxon>Bacteria</taxon>
        <taxon>Pseudomonadati</taxon>
        <taxon>Pseudomonadota</taxon>
        <taxon>Betaproteobacteria</taxon>
        <taxon>Nitrosomonadales</taxon>
        <taxon>Nitrosomonadaceae</taxon>
        <taxon>Nitrosospira</taxon>
    </lineage>
</organism>
<dbReference type="NCBIfam" id="TIGR02595">
    <property type="entry name" value="PEP_CTERM"/>
    <property type="match status" value="1"/>
</dbReference>
<evidence type="ECO:0000313" key="2">
    <source>
        <dbReference type="EMBL" id="SEO41930.1"/>
    </source>
</evidence>
<name>A0A1H8PJ25_9PROT</name>
<dbReference type="Proteomes" id="UP000183898">
    <property type="component" value="Unassembled WGS sequence"/>
</dbReference>
<dbReference type="AlphaFoldDB" id="A0A1H8PJ25"/>
<reference evidence="2 3" key="1">
    <citation type="submission" date="2016-10" db="EMBL/GenBank/DDBJ databases">
        <authorList>
            <person name="de Groot N.N."/>
        </authorList>
    </citation>
    <scope>NUCLEOTIDE SEQUENCE [LARGE SCALE GENOMIC DNA]</scope>
    <source>
        <strain evidence="2 3">Nl18</strain>
    </source>
</reference>